<sequence length="362" mass="40087">MNLKPITRFAAPAVLVAAALALSGCSSGDSKAKTPEEGPLQKYMSALYGSEQYNQEFYDKQHAKAEESIAKCMAKEGFEYKPNPQGGSVFIPSGDEEEGSEEEQWGTLKFAETYGYGIVDSSFMNGLMGGGEEGGEEQWVDPNQKYIESLSESEQSAYYETLLGAQQSSVEIVEAGQESGWDSNVVGCQAAAQHETEGEDAYRAASEDPEFADLFVKMQDVYSTMLGEDGKPSNDVLIKLDRDWAACMVKDGYDFENPMAANNFMQDEWGRTQGFSVERSASGSSSTIEEGDEPKELSKKEKEKFQEKEINTAVADWRCQDKVDYKGTQQRLSNEVEQKFVDENKAKLDAMLAKYGTKKQEK</sequence>
<evidence type="ECO:0000313" key="4">
    <source>
        <dbReference type="Proteomes" id="UP000502677"/>
    </source>
</evidence>
<dbReference type="AlphaFoldDB" id="A0A6G7XD81"/>
<feature type="region of interest" description="Disordered" evidence="1">
    <location>
        <begin position="277"/>
        <end position="305"/>
    </location>
</feature>
<accession>A0A6G7XD81</accession>
<gene>
    <name evidence="3" type="ORF">G7068_03970</name>
</gene>
<organism evidence="3 4">
    <name type="scientific">Leucobacter viscericola</name>
    <dbReference type="NCBI Taxonomy" id="2714935"/>
    <lineage>
        <taxon>Bacteria</taxon>
        <taxon>Bacillati</taxon>
        <taxon>Actinomycetota</taxon>
        <taxon>Actinomycetes</taxon>
        <taxon>Micrococcales</taxon>
        <taxon>Microbacteriaceae</taxon>
        <taxon>Leucobacter</taxon>
    </lineage>
</organism>
<feature type="compositionally biased region" description="Polar residues" evidence="1">
    <location>
        <begin position="277"/>
        <end position="288"/>
    </location>
</feature>
<keyword evidence="4" id="KW-1185">Reference proteome</keyword>
<dbReference type="KEGG" id="lvi:G7068_03970"/>
<reference evidence="3 4" key="1">
    <citation type="submission" date="2020-03" db="EMBL/GenBank/DDBJ databases">
        <title>Leucobacter sp. nov., isolated from beetles.</title>
        <authorList>
            <person name="Hyun D.-W."/>
            <person name="Bae J.-W."/>
        </authorList>
    </citation>
    <scope>NUCLEOTIDE SEQUENCE [LARGE SCALE GENOMIC DNA]</scope>
    <source>
        <strain evidence="3 4">HDW9C</strain>
    </source>
</reference>
<name>A0A6G7XD81_9MICO</name>
<dbReference type="EMBL" id="CP049863">
    <property type="protein sequence ID" value="QIK62462.1"/>
    <property type="molecule type" value="Genomic_DNA"/>
</dbReference>
<evidence type="ECO:0000256" key="2">
    <source>
        <dbReference type="SAM" id="SignalP"/>
    </source>
</evidence>
<evidence type="ECO:0000256" key="1">
    <source>
        <dbReference type="SAM" id="MobiDB-lite"/>
    </source>
</evidence>
<evidence type="ECO:0000313" key="3">
    <source>
        <dbReference type="EMBL" id="QIK62462.1"/>
    </source>
</evidence>
<dbReference type="Proteomes" id="UP000502677">
    <property type="component" value="Chromosome"/>
</dbReference>
<evidence type="ECO:0008006" key="5">
    <source>
        <dbReference type="Google" id="ProtNLM"/>
    </source>
</evidence>
<proteinExistence type="predicted"/>
<protein>
    <recommendedName>
        <fullName evidence="5">Host cell surface-exposed lipoprotein</fullName>
    </recommendedName>
</protein>
<dbReference type="RefSeq" id="WP_166289239.1">
    <property type="nucleotide sequence ID" value="NZ_CP049863.1"/>
</dbReference>
<feature type="chain" id="PRO_5026250935" description="Host cell surface-exposed lipoprotein" evidence="2">
    <location>
        <begin position="33"/>
        <end position="362"/>
    </location>
</feature>
<feature type="signal peptide" evidence="2">
    <location>
        <begin position="1"/>
        <end position="32"/>
    </location>
</feature>
<feature type="compositionally biased region" description="Basic and acidic residues" evidence="1">
    <location>
        <begin position="294"/>
        <end position="305"/>
    </location>
</feature>
<dbReference type="PROSITE" id="PS51257">
    <property type="entry name" value="PROKAR_LIPOPROTEIN"/>
    <property type="match status" value="1"/>
</dbReference>
<keyword evidence="2" id="KW-0732">Signal</keyword>